<keyword evidence="1" id="KW-0630">Potassium</keyword>
<reference evidence="4 5" key="1">
    <citation type="submission" date="2018-10" db="EMBL/GenBank/DDBJ databases">
        <title>Sequencing the genomes of 1000 actinobacteria strains.</title>
        <authorList>
            <person name="Klenk H.-P."/>
        </authorList>
    </citation>
    <scope>NUCLEOTIDE SEQUENCE [LARGE SCALE GENOMIC DNA]</scope>
    <source>
        <strain evidence="4 5">DSM 17894</strain>
    </source>
</reference>
<dbReference type="OrthoDB" id="9806925at2"/>
<protein>
    <recommendedName>
        <fullName evidence="1">NAD(P)H-hydrate epimerase</fullName>
        <ecNumber evidence="1">5.1.99.6</ecNumber>
    </recommendedName>
    <alternativeName>
        <fullName evidence="1">NAD(P)HX epimerase</fullName>
    </alternativeName>
</protein>
<dbReference type="Proteomes" id="UP000280008">
    <property type="component" value="Unassembled WGS sequence"/>
</dbReference>
<gene>
    <name evidence="1" type="primary">nnrE</name>
    <name evidence="4" type="ORF">C8E83_0069</name>
</gene>
<keyword evidence="1" id="KW-0479">Metal-binding</keyword>
<feature type="domain" description="YjeF N-terminal" evidence="3">
    <location>
        <begin position="9"/>
        <end position="233"/>
    </location>
</feature>
<accession>A0A495IAE6</accession>
<keyword evidence="1" id="KW-0547">Nucleotide-binding</keyword>
<evidence type="ECO:0000313" key="5">
    <source>
        <dbReference type="Proteomes" id="UP000280008"/>
    </source>
</evidence>
<dbReference type="Pfam" id="PF03853">
    <property type="entry name" value="YjeF_N"/>
    <property type="match status" value="1"/>
</dbReference>
<evidence type="ECO:0000256" key="1">
    <source>
        <dbReference type="HAMAP-Rule" id="MF_01966"/>
    </source>
</evidence>
<dbReference type="GO" id="GO:0016301">
    <property type="term" value="F:kinase activity"/>
    <property type="evidence" value="ECO:0007669"/>
    <property type="project" value="UniProtKB-KW"/>
</dbReference>
<dbReference type="PROSITE" id="PS50206">
    <property type="entry name" value="RHODANESE_3"/>
    <property type="match status" value="1"/>
</dbReference>
<evidence type="ECO:0000313" key="4">
    <source>
        <dbReference type="EMBL" id="RKR72987.1"/>
    </source>
</evidence>
<dbReference type="GO" id="GO:0000166">
    <property type="term" value="F:nucleotide binding"/>
    <property type="evidence" value="ECO:0007669"/>
    <property type="project" value="UniProtKB-KW"/>
</dbReference>
<feature type="binding site" evidence="1">
    <location>
        <position position="170"/>
    </location>
    <ligand>
        <name>(6S)-NADPHX</name>
        <dbReference type="ChEBI" id="CHEBI:64076"/>
    </ligand>
</feature>
<keyword evidence="5" id="KW-1185">Reference proteome</keyword>
<evidence type="ECO:0000259" key="2">
    <source>
        <dbReference type="PROSITE" id="PS50206"/>
    </source>
</evidence>
<comment type="catalytic activity">
    <reaction evidence="1">
        <text>(6R)-NADPHX = (6S)-NADPHX</text>
        <dbReference type="Rhea" id="RHEA:32227"/>
        <dbReference type="ChEBI" id="CHEBI:64076"/>
        <dbReference type="ChEBI" id="CHEBI:64077"/>
        <dbReference type="EC" id="5.1.99.6"/>
    </reaction>
</comment>
<dbReference type="EMBL" id="RBKS01000001">
    <property type="protein sequence ID" value="RKR72987.1"/>
    <property type="molecule type" value="Genomic_DNA"/>
</dbReference>
<dbReference type="InterPro" id="IPR036652">
    <property type="entry name" value="YjeF_N_dom_sf"/>
</dbReference>
<dbReference type="HAMAP" id="MF_01966">
    <property type="entry name" value="NADHX_epimerase"/>
    <property type="match status" value="1"/>
</dbReference>
<proteinExistence type="inferred from homology"/>
<feature type="domain" description="Rhodanese" evidence="2">
    <location>
        <begin position="32"/>
        <end position="86"/>
    </location>
</feature>
<keyword evidence="1" id="KW-0413">Isomerase</keyword>
<dbReference type="GO" id="GO:0052856">
    <property type="term" value="F:NAD(P)HX epimerase activity"/>
    <property type="evidence" value="ECO:0007669"/>
    <property type="project" value="UniProtKB-UniRule"/>
</dbReference>
<evidence type="ECO:0000259" key="3">
    <source>
        <dbReference type="PROSITE" id="PS51385"/>
    </source>
</evidence>
<dbReference type="GO" id="GO:0046872">
    <property type="term" value="F:metal ion binding"/>
    <property type="evidence" value="ECO:0007669"/>
    <property type="project" value="UniProtKB-KW"/>
</dbReference>
<keyword evidence="4" id="KW-0418">Kinase</keyword>
<feature type="binding site" evidence="1">
    <location>
        <position position="128"/>
    </location>
    <ligand>
        <name>K(+)</name>
        <dbReference type="ChEBI" id="CHEBI:29103"/>
    </ligand>
</feature>
<comment type="similarity">
    <text evidence="1">Belongs to the NnrE/AIBP family.</text>
</comment>
<dbReference type="SUPFAM" id="SSF64153">
    <property type="entry name" value="YjeF N-terminal domain-like"/>
    <property type="match status" value="1"/>
</dbReference>
<feature type="binding site" evidence="1">
    <location>
        <begin position="61"/>
        <end position="65"/>
    </location>
    <ligand>
        <name>(6S)-NADPHX</name>
        <dbReference type="ChEBI" id="CHEBI:64076"/>
    </ligand>
</feature>
<feature type="binding site" evidence="1">
    <location>
        <position position="62"/>
    </location>
    <ligand>
        <name>K(+)</name>
        <dbReference type="ChEBI" id="CHEBI:29103"/>
    </ligand>
</feature>
<dbReference type="AlphaFoldDB" id="A0A495IAE6"/>
<comment type="catalytic activity">
    <reaction evidence="1">
        <text>(6R)-NADHX = (6S)-NADHX</text>
        <dbReference type="Rhea" id="RHEA:32215"/>
        <dbReference type="ChEBI" id="CHEBI:64074"/>
        <dbReference type="ChEBI" id="CHEBI:64075"/>
        <dbReference type="EC" id="5.1.99.6"/>
    </reaction>
</comment>
<keyword evidence="1" id="KW-0521">NADP</keyword>
<organism evidence="4 5">
    <name type="scientific">Frondihabitans australicus</name>
    <dbReference type="NCBI Taxonomy" id="386892"/>
    <lineage>
        <taxon>Bacteria</taxon>
        <taxon>Bacillati</taxon>
        <taxon>Actinomycetota</taxon>
        <taxon>Actinomycetes</taxon>
        <taxon>Micrococcales</taxon>
        <taxon>Microbacteriaceae</taxon>
        <taxon>Frondihabitans</taxon>
    </lineage>
</organism>
<dbReference type="InterPro" id="IPR001763">
    <property type="entry name" value="Rhodanese-like_dom"/>
</dbReference>
<comment type="function">
    <text evidence="1">Catalyzes the epimerization of the S- and R-forms of NAD(P)HX, a damaged form of NAD(P)H that is a result of enzymatic or heat-dependent hydration. This is a prerequisite for the S-specific NAD(P)H-hydrate dehydratase to allow the repair of both epimers of NAD(P)HX.</text>
</comment>
<keyword evidence="1" id="KW-0520">NAD</keyword>
<dbReference type="InterPro" id="IPR004443">
    <property type="entry name" value="YjeF_N_dom"/>
</dbReference>
<dbReference type="EC" id="5.1.99.6" evidence="1"/>
<sequence length="243" mass="24289">MKGYTSDQIRAAEKPLLDAGEPLMLRAAAALADEVERVLADRGPMLGRERQVVLVLAGSGDNGGDALYAAATLAEAGHDVRVLTTGSRVHEAALAAAEAAGADASNREAEPGTAAFDEVVEGIDVIVDGILGIGRVSDPALRGRGRAVAAALRPRVLMRMMGAPSVVAVDVPSGIGVDDGSVPAGPDGDAVVLPALVTVTFGAAKAGLLIAPAAGLAGRIRVVDLGLDLEGAEPAVTTPDAQA</sequence>
<dbReference type="PROSITE" id="PS51385">
    <property type="entry name" value="YJEF_N"/>
    <property type="match status" value="1"/>
</dbReference>
<name>A0A495IAE6_9MICO</name>
<dbReference type="Gene3D" id="3.40.50.10260">
    <property type="entry name" value="YjeF N-terminal domain"/>
    <property type="match status" value="1"/>
</dbReference>
<keyword evidence="4" id="KW-0808">Transferase</keyword>
<feature type="binding site" evidence="1">
    <location>
        <position position="173"/>
    </location>
    <ligand>
        <name>K(+)</name>
        <dbReference type="ChEBI" id="CHEBI:29103"/>
    </ligand>
</feature>
<comment type="caution">
    <text evidence="1">Lacks conserved residue(s) required for the propagation of feature annotation.</text>
</comment>
<comment type="caution">
    <text evidence="4">The sequence shown here is derived from an EMBL/GenBank/DDBJ whole genome shotgun (WGS) entry which is preliminary data.</text>
</comment>
<dbReference type="RefSeq" id="WP_121367907.1">
    <property type="nucleotide sequence ID" value="NZ_RBKS01000001.1"/>
</dbReference>
<comment type="cofactor">
    <cofactor evidence="1">
        <name>K(+)</name>
        <dbReference type="ChEBI" id="CHEBI:29103"/>
    </cofactor>
    <text evidence="1">Binds 1 potassium ion per subunit.</text>
</comment>